<dbReference type="InterPro" id="IPR036069">
    <property type="entry name" value="DUF34/NIF3_sf"/>
</dbReference>
<comment type="caution">
    <text evidence="7">The sequence shown here is derived from an EMBL/GenBank/DDBJ whole genome shotgun (WGS) entry which is preliminary data.</text>
</comment>
<proteinExistence type="inferred from homology"/>
<feature type="binding site" evidence="4">
    <location>
        <position position="2269"/>
    </location>
    <ligand>
        <name>a divalent metal cation</name>
        <dbReference type="ChEBI" id="CHEBI:60240"/>
        <label>1</label>
    </ligand>
</feature>
<feature type="binding site" evidence="4">
    <location>
        <position position="2398"/>
    </location>
    <ligand>
        <name>a divalent metal cation</name>
        <dbReference type="ChEBI" id="CHEBI:60240"/>
        <label>1</label>
    </ligand>
</feature>
<dbReference type="NCBIfam" id="TIGR00486">
    <property type="entry name" value="YbgI_SA1388"/>
    <property type="match status" value="1"/>
</dbReference>
<dbReference type="PANTHER" id="PTHR13799">
    <property type="entry name" value="NGG1 INTERACTING FACTOR 3"/>
    <property type="match status" value="1"/>
</dbReference>
<protein>
    <recommendedName>
        <fullName evidence="6">Phorbol-ester/DAG-type domain-containing protein</fullName>
    </recommendedName>
</protein>
<dbReference type="PANTHER" id="PTHR13799:SF13">
    <property type="entry name" value="NIF3-LIKE PROTEIN 1"/>
    <property type="match status" value="1"/>
</dbReference>
<keyword evidence="3" id="KW-0862">Zinc</keyword>
<comment type="similarity">
    <text evidence="1">Belongs to the GTP cyclohydrolase I type 2/NIF3 family.</text>
</comment>
<dbReference type="InterPro" id="IPR002678">
    <property type="entry name" value="DUF34/NIF3"/>
</dbReference>
<dbReference type="Pfam" id="PF01784">
    <property type="entry name" value="DUF34_NIF3"/>
    <property type="match status" value="1"/>
</dbReference>
<dbReference type="GO" id="GO:0005739">
    <property type="term" value="C:mitochondrion"/>
    <property type="evidence" value="ECO:0007669"/>
    <property type="project" value="TreeGrafter"/>
</dbReference>
<evidence type="ECO:0000313" key="7">
    <source>
        <dbReference type="EMBL" id="RUS28728.1"/>
    </source>
</evidence>
<feature type="region of interest" description="Disordered" evidence="5">
    <location>
        <begin position="40"/>
        <end position="62"/>
    </location>
</feature>
<dbReference type="GO" id="GO:0046872">
    <property type="term" value="F:metal ion binding"/>
    <property type="evidence" value="ECO:0007669"/>
    <property type="project" value="UniProtKB-KW"/>
</dbReference>
<dbReference type="Gene3D" id="3.30.60.20">
    <property type="match status" value="1"/>
</dbReference>
<gene>
    <name evidence="7" type="ORF">BC938DRAFT_481525</name>
</gene>
<feature type="binding site" evidence="4">
    <location>
        <position position="2394"/>
    </location>
    <ligand>
        <name>a divalent metal cation</name>
        <dbReference type="ChEBI" id="CHEBI:60240"/>
        <label>1</label>
    </ligand>
</feature>
<dbReference type="InterPro" id="IPR046349">
    <property type="entry name" value="C1-like_sf"/>
</dbReference>
<feature type="binding site" evidence="4">
    <location>
        <position position="2231"/>
    </location>
    <ligand>
        <name>a divalent metal cation</name>
        <dbReference type="ChEBI" id="CHEBI:60240"/>
        <label>1</label>
    </ligand>
</feature>
<evidence type="ECO:0000313" key="8">
    <source>
        <dbReference type="Proteomes" id="UP000274822"/>
    </source>
</evidence>
<name>A0A433QFX1_9FUNG</name>
<feature type="non-terminal residue" evidence="7">
    <location>
        <position position="1"/>
    </location>
</feature>
<keyword evidence="8" id="KW-1185">Reference proteome</keyword>
<reference evidence="7 8" key="1">
    <citation type="journal article" date="2018" name="New Phytol.">
        <title>Phylogenomics of Endogonaceae and evolution of mycorrhizas within Mucoromycota.</title>
        <authorList>
            <person name="Chang Y."/>
            <person name="Desiro A."/>
            <person name="Na H."/>
            <person name="Sandor L."/>
            <person name="Lipzen A."/>
            <person name="Clum A."/>
            <person name="Barry K."/>
            <person name="Grigoriev I.V."/>
            <person name="Martin F.M."/>
            <person name="Stajich J.E."/>
            <person name="Smith M.E."/>
            <person name="Bonito G."/>
            <person name="Spatafora J.W."/>
        </authorList>
    </citation>
    <scope>NUCLEOTIDE SEQUENCE [LARGE SCALE GENOMIC DNA]</scope>
    <source>
        <strain evidence="7 8">AD002</strain>
    </source>
</reference>
<dbReference type="Proteomes" id="UP000274822">
    <property type="component" value="Unassembled WGS sequence"/>
</dbReference>
<dbReference type="EMBL" id="RBNJ01006220">
    <property type="protein sequence ID" value="RUS28728.1"/>
    <property type="molecule type" value="Genomic_DNA"/>
</dbReference>
<dbReference type="SUPFAM" id="SSF57889">
    <property type="entry name" value="Cysteine-rich domain"/>
    <property type="match status" value="1"/>
</dbReference>
<keyword evidence="2 4" id="KW-0479">Metal-binding</keyword>
<dbReference type="Gene3D" id="3.40.1390.30">
    <property type="entry name" value="NIF3 (NGG1p interacting factor 3)-like"/>
    <property type="match status" value="1"/>
</dbReference>
<accession>A0A433QFX1</accession>
<evidence type="ECO:0000256" key="2">
    <source>
        <dbReference type="ARBA" id="ARBA00022723"/>
    </source>
</evidence>
<feature type="region of interest" description="Disordered" evidence="5">
    <location>
        <begin position="184"/>
        <end position="207"/>
    </location>
</feature>
<evidence type="ECO:0000256" key="4">
    <source>
        <dbReference type="PIRSR" id="PIRSR602678-1"/>
    </source>
</evidence>
<dbReference type="SUPFAM" id="SSF102705">
    <property type="entry name" value="NIF3 (NGG1p interacting factor 3)-like"/>
    <property type="match status" value="1"/>
</dbReference>
<evidence type="ECO:0000256" key="1">
    <source>
        <dbReference type="ARBA" id="ARBA00006964"/>
    </source>
</evidence>
<feature type="compositionally biased region" description="Low complexity" evidence="5">
    <location>
        <begin position="188"/>
        <end position="198"/>
    </location>
</feature>
<evidence type="ECO:0000256" key="3">
    <source>
        <dbReference type="ARBA" id="ARBA00022833"/>
    </source>
</evidence>
<evidence type="ECO:0000256" key="5">
    <source>
        <dbReference type="SAM" id="MobiDB-lite"/>
    </source>
</evidence>
<dbReference type="FunFam" id="3.40.1390.30:FF:000001">
    <property type="entry name" value="GTP cyclohydrolase 1 type 2"/>
    <property type="match status" value="1"/>
</dbReference>
<organism evidence="7 8">
    <name type="scientific">Jimgerdemannia flammicorona</name>
    <dbReference type="NCBI Taxonomy" id="994334"/>
    <lineage>
        <taxon>Eukaryota</taxon>
        <taxon>Fungi</taxon>
        <taxon>Fungi incertae sedis</taxon>
        <taxon>Mucoromycota</taxon>
        <taxon>Mucoromycotina</taxon>
        <taxon>Endogonomycetes</taxon>
        <taxon>Endogonales</taxon>
        <taxon>Endogonaceae</taxon>
        <taxon>Jimgerdemannia</taxon>
    </lineage>
</organism>
<dbReference type="InterPro" id="IPR002219">
    <property type="entry name" value="PKC_DAG/PE"/>
</dbReference>
<sequence length="2440" mass="275061">TGYSNILVQPPDPPGPTISVLQYDSPSPPAVRLTIDTRPHATQPRLQPRPPIIQKSSNVSPTHSGDLDMESYYIYSLFTPLLLLLVQYLNPYIASGRTSSMQPNLSFVTQTGTVHSFHRALRFMLQHKSDVYLDVLDIISHGAPEVRFRGVQILFHFYGRSVGHLTIAEPLPKLGYREELEAWEKKQQPQQSQVPSQPDRAGPNNDDEDHRHIWCPHMFPDVDKRQLDDTGPSVGRTSSGAGTLSLYPAEDLLGAYCKECFKLMKGFGIRCYGCRENMHYNCYYRRTSDDELMLYVKEGGVQKVVSPQFCDVRTVPRQHIKGDGYDQDQLVNLEKQPWAVDTEVAFECARHHFQLVNLFTLVLCISCHNPLWGITCQGYRCLSCYRFVHLGCLRSGVTYNNLERCNPRGLSEADTSITYEQLRSDFTSRYRDLLVPNQQLSKSGFEEISTMLNVLKLQENILHCGISAGCLLVRYSAVDPLAPQVNPLLDQMELQAAIETYSRYIQDGRVMATSFLGDFWGNRKHRLEECILSEEDYLSHLAAMMKCLANSDSNTSATTKRKSVGDAQGRLQVVSNPFDTAGSNEQEEVMPQEMLSTEELVAWVRSELRFRSDHAARDLLQHLMNLGLFERLDGHPVLFGFETDSSQPSAPQEVQCIFPVPFAIDCSYTVEPVLTAIASCLNDINISLNECGMLLLTRRCWPDPFTSQYTLERLVYNILGWIYHEDERLLTIHSEYTSQTQTKLPGVRERWAVAAAAVALASHARRRQSSAVGGGNVYVDTRKMLKDKYLMRWMAAVHEMDKGLFCALVFEQTARIVEEKEEEGIMRDWLDESERQRIAIAKYEYFMSCLLKLRSNGLSFTAFDDIVSRWLDETHANLSRNGIFNTTVVSEMRSLQRLFAPKASNRFSTTDVQSTSTAQSHITGMSPMDPSSVDIITPLKTVAKLFKDGGLDGLSRGLRWVELLQRGGVGIPAPVLSEFAEYLVAAHAPLDKLATFARLMWYQVAAGLGTVTPRSAVAEIIGNLNQANAEVLRQIDANQIAREEHIKQRRTSTAQDTPSPVHVDKDTAIIACLLPYLHFERLNVRCDLVKGFWALINWGTGIANKDEFISSCSPDLAPSVWKVLTPTYDYLSEIATQLVMRLVSADVRHLHACVHKVFENPNWEVRYQGLDNVYGFFSKLDVAFQRKWLGVLSHLGPVFSYFVASIWDEDVRLHFTPSMKWHFEQVRLKATAYIRSLQALHLRTAFRCWDAYFLIASGRQKSTLVKLMIQLNAIFPDWQVLEWDSLTNALEPNSDDDSGTGASDIVDEYVRPESIFISPKDKKISIIGETPEQKAAEEENLKILMLTLALQMLASNLDLNAVQLSKVKFALVKNMGFRDPERHNIDEWKVQFGDFVYTPDDVSQMTMVISCVRGMKKVLDNFIPMTHDNAAAVGSEIIDTRQSTQNNPGAALVDVVLKLFNSGVDLTSLSHLMLKAWLELVLILVYKHNIMDRQLEDTVISCMKQIAELLTKDISEENKLLILEIFMALLKRSDHLTAMVLSRQIMALGKLMTKLKSNTVDPVFIKSKMFLKAAFLRFAMAGLFMLVFKNQAVSDENNQDVELFYVLRTVIDPEDVVMEEGMTEPIYLRDQPVRDVLEKLLNQQMEKRAFSTVLFNMNRYVELVHSKPYSESVLIVRLTQEWKRTDWDVNAVLSMSAILMKEHPYDAKGLLPHIKILLKHAIHHCIITPESMVKLLAAYASVSEVLNTDKNSIFGEIIIEELKSTLRGRTKINRDTMLTLLQVWSRHGSDIINNRVYLDPIRLPFLTHWPISIPLQQLVLWDNQPSLRPWFKTIEDKMHTGSIRDRTSYFANVATNLLEDIIFSLEAPPGSLVYSTKEYKVGICASQLAVAMCIQHNDLLTKILTLQRLNDPRRTTRMLNWFLLALARCESNVLITKAFDSQINVTDFLVQTLYSTPVDFTVPDVNFAYTPTGELLSQLFLLVKIWSVLYAKALSLQDEVKITNGQRIYNTKVHTSLVSAERKFWNAVWPPVRSLLMAADIGNEIVAGGIGPAIWVMFLDLIEFLQSCRSDIIMIYSQEWCALLDGLSFELISIPNFESNVRAARQMFEVPPTNLKEELLSMQLLLELREGMRIQAEAHANQACVWPLPSRPSLSTMSILPKVVRAMQRIAPLELSESAWDNVGLLVEPPFPCQSANKVFLTIDLTPQVLEEALSDSTPNFNQVGAIVAYHPPIFKAMKRLTTQDTKQAIVLKAIAKGVGIYSPHTAADNTVGGVNDWLASGLGQGTCSPILPTKNPPEGQEQSGSGRLFTFQETVSLATVIENVKKLTNLKHIRVATAEKHVSGYISTVGICAGSGSSVLNGVQADLFFTGEMGHHDVLEALNQGTSVILCEHTNTERGYLRAVLMPQLIRMLSNEANSGEGPIEVVCSEVDKDPMVIM</sequence>
<dbReference type="PROSITE" id="PS50081">
    <property type="entry name" value="ZF_DAG_PE_2"/>
    <property type="match status" value="1"/>
</dbReference>
<evidence type="ECO:0000259" key="6">
    <source>
        <dbReference type="PROSITE" id="PS50081"/>
    </source>
</evidence>
<feature type="domain" description="Phorbol-ester/DAG-type" evidence="6">
    <location>
        <begin position="350"/>
        <end position="405"/>
    </location>
</feature>